<comment type="similarity">
    <text evidence="1">Belongs to the sigma-70 factor family. ECF subfamily.</text>
</comment>
<dbReference type="InterPro" id="IPR013324">
    <property type="entry name" value="RNA_pol_sigma_r3/r4-like"/>
</dbReference>
<evidence type="ECO:0000313" key="9">
    <source>
        <dbReference type="Proteomes" id="UP000460318"/>
    </source>
</evidence>
<keyword evidence="2" id="KW-0805">Transcription regulation</keyword>
<dbReference type="Pfam" id="PF08281">
    <property type="entry name" value="Sigma70_r4_2"/>
    <property type="match status" value="1"/>
</dbReference>
<protein>
    <submittedName>
        <fullName evidence="8">Sigma-70 family RNA polymerase sigma factor</fullName>
    </submittedName>
</protein>
<dbReference type="Pfam" id="PF04542">
    <property type="entry name" value="Sigma70_r2"/>
    <property type="match status" value="1"/>
</dbReference>
<dbReference type="InterPro" id="IPR039425">
    <property type="entry name" value="RNA_pol_sigma-70-like"/>
</dbReference>
<dbReference type="GO" id="GO:0006352">
    <property type="term" value="P:DNA-templated transcription initiation"/>
    <property type="evidence" value="ECO:0007669"/>
    <property type="project" value="InterPro"/>
</dbReference>
<dbReference type="SUPFAM" id="SSF88946">
    <property type="entry name" value="Sigma2 domain of RNA polymerase sigma factors"/>
    <property type="match status" value="1"/>
</dbReference>
<name>A0A7X3LII7_9BACL</name>
<dbReference type="Gene3D" id="1.10.1740.10">
    <property type="match status" value="1"/>
</dbReference>
<evidence type="ECO:0000313" key="8">
    <source>
        <dbReference type="EMBL" id="MWV44618.1"/>
    </source>
</evidence>
<feature type="domain" description="RNA polymerase sigma factor 70 region 4 type 2" evidence="7">
    <location>
        <begin position="98"/>
        <end position="148"/>
    </location>
</feature>
<proteinExistence type="inferred from homology"/>
<evidence type="ECO:0000259" key="6">
    <source>
        <dbReference type="Pfam" id="PF04542"/>
    </source>
</evidence>
<evidence type="ECO:0000259" key="7">
    <source>
        <dbReference type="Pfam" id="PF08281"/>
    </source>
</evidence>
<gene>
    <name evidence="8" type="ORF">GRF59_13365</name>
</gene>
<keyword evidence="5" id="KW-0804">Transcription</keyword>
<dbReference type="SUPFAM" id="SSF88659">
    <property type="entry name" value="Sigma3 and sigma4 domains of RNA polymerase sigma factors"/>
    <property type="match status" value="1"/>
</dbReference>
<evidence type="ECO:0000256" key="5">
    <source>
        <dbReference type="ARBA" id="ARBA00023163"/>
    </source>
</evidence>
<dbReference type="GO" id="GO:0016987">
    <property type="term" value="F:sigma factor activity"/>
    <property type="evidence" value="ECO:0007669"/>
    <property type="project" value="UniProtKB-KW"/>
</dbReference>
<evidence type="ECO:0000256" key="2">
    <source>
        <dbReference type="ARBA" id="ARBA00023015"/>
    </source>
</evidence>
<keyword evidence="9" id="KW-1185">Reference proteome</keyword>
<organism evidence="8 9">
    <name type="scientific">Paenibacillus dendrobii</name>
    <dbReference type="NCBI Taxonomy" id="2691084"/>
    <lineage>
        <taxon>Bacteria</taxon>
        <taxon>Bacillati</taxon>
        <taxon>Bacillota</taxon>
        <taxon>Bacilli</taxon>
        <taxon>Bacillales</taxon>
        <taxon>Paenibacillaceae</taxon>
        <taxon>Paenibacillus</taxon>
    </lineage>
</organism>
<dbReference type="PANTHER" id="PTHR43133">
    <property type="entry name" value="RNA POLYMERASE ECF-TYPE SIGMA FACTO"/>
    <property type="match status" value="1"/>
</dbReference>
<dbReference type="InterPro" id="IPR014284">
    <property type="entry name" value="RNA_pol_sigma-70_dom"/>
</dbReference>
<dbReference type="PANTHER" id="PTHR43133:SF8">
    <property type="entry name" value="RNA POLYMERASE SIGMA FACTOR HI_1459-RELATED"/>
    <property type="match status" value="1"/>
</dbReference>
<dbReference type="NCBIfam" id="TIGR02937">
    <property type="entry name" value="sigma70-ECF"/>
    <property type="match status" value="1"/>
</dbReference>
<feature type="domain" description="RNA polymerase sigma-70 region 2" evidence="6">
    <location>
        <begin position="7"/>
        <end position="75"/>
    </location>
</feature>
<evidence type="ECO:0000256" key="3">
    <source>
        <dbReference type="ARBA" id="ARBA00023082"/>
    </source>
</evidence>
<dbReference type="InterPro" id="IPR007627">
    <property type="entry name" value="RNA_pol_sigma70_r2"/>
</dbReference>
<dbReference type="AlphaFoldDB" id="A0A7X3LII7"/>
<dbReference type="Proteomes" id="UP000460318">
    <property type="component" value="Unassembled WGS sequence"/>
</dbReference>
<sequence>MLIHKEIEEMYPKLKYFCLNVTGNPWDAEDLAHDSMLKAMKFCQKDSSGKRQASFPLLATIARNHWIDQLRKKSRETLGQIIEVPSQEKSIEQVMSGLDTLMERLTPKQLLVFVLRDIFEYRLSDIAKLLEMNETAAKSLLHRARRKLDEKRDEIESEEVPAASQEWLQVDADWFQRQLLTAIRMEQPELLTRLAVSLQAASGTPKAPARLSRRCGSPSSLLLRTA</sequence>
<dbReference type="RefSeq" id="WP_160498011.1">
    <property type="nucleotide sequence ID" value="NZ_WUBI01000001.1"/>
</dbReference>
<evidence type="ECO:0000256" key="1">
    <source>
        <dbReference type="ARBA" id="ARBA00010641"/>
    </source>
</evidence>
<dbReference type="InterPro" id="IPR013325">
    <property type="entry name" value="RNA_pol_sigma_r2"/>
</dbReference>
<accession>A0A7X3LII7</accession>
<reference evidence="8 9" key="1">
    <citation type="submission" date="2019-12" db="EMBL/GenBank/DDBJ databases">
        <title>Paenibacillus sp. nov., an endophytic bacterium isolated from the stem of Dendrobium.</title>
        <authorList>
            <person name="Zhao R."/>
        </authorList>
    </citation>
    <scope>NUCLEOTIDE SEQUENCE [LARGE SCALE GENOMIC DNA]</scope>
    <source>
        <strain evidence="8 9">HJL G12</strain>
    </source>
</reference>
<dbReference type="InterPro" id="IPR036388">
    <property type="entry name" value="WH-like_DNA-bd_sf"/>
</dbReference>
<evidence type="ECO:0000256" key="4">
    <source>
        <dbReference type="ARBA" id="ARBA00023125"/>
    </source>
</evidence>
<keyword evidence="3" id="KW-0731">Sigma factor</keyword>
<dbReference type="GO" id="GO:0003677">
    <property type="term" value="F:DNA binding"/>
    <property type="evidence" value="ECO:0007669"/>
    <property type="project" value="UniProtKB-KW"/>
</dbReference>
<keyword evidence="4" id="KW-0238">DNA-binding</keyword>
<comment type="caution">
    <text evidence="8">The sequence shown here is derived from an EMBL/GenBank/DDBJ whole genome shotgun (WGS) entry which is preliminary data.</text>
</comment>
<dbReference type="EMBL" id="WUBI01000001">
    <property type="protein sequence ID" value="MWV44618.1"/>
    <property type="molecule type" value="Genomic_DNA"/>
</dbReference>
<dbReference type="Gene3D" id="1.10.10.10">
    <property type="entry name" value="Winged helix-like DNA-binding domain superfamily/Winged helix DNA-binding domain"/>
    <property type="match status" value="1"/>
</dbReference>
<dbReference type="InterPro" id="IPR013249">
    <property type="entry name" value="RNA_pol_sigma70_r4_t2"/>
</dbReference>